<dbReference type="OrthoDB" id="9803968at2"/>
<evidence type="ECO:0000259" key="5">
    <source>
        <dbReference type="Pfam" id="PF13193"/>
    </source>
</evidence>
<dbReference type="InterPro" id="IPR020845">
    <property type="entry name" value="AMP-binding_CS"/>
</dbReference>
<evidence type="ECO:0000256" key="1">
    <source>
        <dbReference type="ARBA" id="ARBA00006432"/>
    </source>
</evidence>
<dbReference type="Gene3D" id="3.40.50.12780">
    <property type="entry name" value="N-terminal domain of ligase-like"/>
    <property type="match status" value="1"/>
</dbReference>
<comment type="similarity">
    <text evidence="1">Belongs to the ATP-dependent AMP-binding enzyme family.</text>
</comment>
<feature type="compositionally biased region" description="Polar residues" evidence="3">
    <location>
        <begin position="1"/>
        <end position="13"/>
    </location>
</feature>
<dbReference type="InterPro" id="IPR000873">
    <property type="entry name" value="AMP-dep_synth/lig_dom"/>
</dbReference>
<comment type="caution">
    <text evidence="6">The sequence shown here is derived from an EMBL/GenBank/DDBJ whole genome shotgun (WGS) entry which is preliminary data.</text>
</comment>
<keyword evidence="2" id="KW-0436">Ligase</keyword>
<dbReference type="RefSeq" id="WP_146991923.1">
    <property type="nucleotide sequence ID" value="NZ_VITY01000017.1"/>
</dbReference>
<dbReference type="PANTHER" id="PTHR43201:SF5">
    <property type="entry name" value="MEDIUM-CHAIN ACYL-COA LIGASE ACSF2, MITOCHONDRIAL"/>
    <property type="match status" value="1"/>
</dbReference>
<sequence>MSAQNSLQTQAQADGTPWLSGGAPGAPVARALVRSHADIRAIEQVPIDHLFTSRTILQAIESSKKADPDKAAILQLLSSDPDAAPRRLTYAELTRAVIQSANLFHKLASPEKPSVVVIAPFLPEALIATWAGATAGCVTPINPALDNVQLASIMNAVHANILVVADRSYGSAAWSRLSEFASSVRTLKHVLTIDSHRSDDFLSSLEDMPGASLSFDENVSPDAVNIYIPTGGTTGAPKLVKLTTRGQLLNAWLFGSLSVASSDEVVGHAMPNFHVGGLIAISLRAMLYGQTLLTLTPLGFRDPGVIRNFWNIARKYGMTNVIMAPTTVASLLDQAEGTSKGHCFKSFICGGSTIPVELLNEFYEKTGIYLKETWGMTEFQGPCSGHLTGQARPVAGSVGIAYPHHHVRVAKLSDNRFIEELPAGERGVLIVSGPTVTPGYLDETLSTDLFVLGGPDGQRWASTGDLGAVDSDGFIWVYGREKDVIIRAGNNIDPKVIEEALQLHPSVLISGAVGRPDALKGELPMAYVQLKEGASAEPDELIEFCRDRMERGAIPVEVVLIPAMPLTAMGKISKPTLRVDAMKRVVRELLVKVVPDGDRIPLKVDDAGKRPAMVVLLEPESFRDAALVQKLQECFSRFAFKSEIRELSAQ</sequence>
<name>A0A560L3G9_9BRAD</name>
<dbReference type="SUPFAM" id="SSF56801">
    <property type="entry name" value="Acetyl-CoA synthetase-like"/>
    <property type="match status" value="1"/>
</dbReference>
<evidence type="ECO:0000256" key="3">
    <source>
        <dbReference type="SAM" id="MobiDB-lite"/>
    </source>
</evidence>
<gene>
    <name evidence="6" type="ORF">FBZ93_117168</name>
</gene>
<evidence type="ECO:0000256" key="2">
    <source>
        <dbReference type="ARBA" id="ARBA00022598"/>
    </source>
</evidence>
<dbReference type="Pfam" id="PF13193">
    <property type="entry name" value="AMP-binding_C"/>
    <property type="match status" value="1"/>
</dbReference>
<feature type="region of interest" description="Disordered" evidence="3">
    <location>
        <begin position="1"/>
        <end position="21"/>
    </location>
</feature>
<organism evidence="6 7">
    <name type="scientific">Bradyrhizobium macuxiense</name>
    <dbReference type="NCBI Taxonomy" id="1755647"/>
    <lineage>
        <taxon>Bacteria</taxon>
        <taxon>Pseudomonadati</taxon>
        <taxon>Pseudomonadota</taxon>
        <taxon>Alphaproteobacteria</taxon>
        <taxon>Hyphomicrobiales</taxon>
        <taxon>Nitrobacteraceae</taxon>
        <taxon>Bradyrhizobium</taxon>
    </lineage>
</organism>
<accession>A0A560L3G9</accession>
<feature type="domain" description="AMP-dependent synthetase/ligase" evidence="4">
    <location>
        <begin position="64"/>
        <end position="441"/>
    </location>
</feature>
<feature type="domain" description="AMP-binding enzyme C-terminal" evidence="5">
    <location>
        <begin position="497"/>
        <end position="571"/>
    </location>
</feature>
<dbReference type="InterPro" id="IPR025110">
    <property type="entry name" value="AMP-bd_C"/>
</dbReference>
<dbReference type="AlphaFoldDB" id="A0A560L3G9"/>
<dbReference type="Pfam" id="PF00501">
    <property type="entry name" value="AMP-binding"/>
    <property type="match status" value="1"/>
</dbReference>
<dbReference type="PROSITE" id="PS00455">
    <property type="entry name" value="AMP_BINDING"/>
    <property type="match status" value="1"/>
</dbReference>
<evidence type="ECO:0000313" key="7">
    <source>
        <dbReference type="Proteomes" id="UP000321304"/>
    </source>
</evidence>
<dbReference type="EMBL" id="VITY01000017">
    <property type="protein sequence ID" value="TWB88984.1"/>
    <property type="molecule type" value="Genomic_DNA"/>
</dbReference>
<dbReference type="PANTHER" id="PTHR43201">
    <property type="entry name" value="ACYL-COA SYNTHETASE"/>
    <property type="match status" value="1"/>
</dbReference>
<evidence type="ECO:0000259" key="4">
    <source>
        <dbReference type="Pfam" id="PF00501"/>
    </source>
</evidence>
<keyword evidence="7" id="KW-1185">Reference proteome</keyword>
<dbReference type="Gene3D" id="3.30.300.30">
    <property type="match status" value="1"/>
</dbReference>
<proteinExistence type="inferred from homology"/>
<evidence type="ECO:0000313" key="6">
    <source>
        <dbReference type="EMBL" id="TWB88984.1"/>
    </source>
</evidence>
<dbReference type="GO" id="GO:0031956">
    <property type="term" value="F:medium-chain fatty acid-CoA ligase activity"/>
    <property type="evidence" value="ECO:0007669"/>
    <property type="project" value="TreeGrafter"/>
</dbReference>
<dbReference type="Proteomes" id="UP000321304">
    <property type="component" value="Unassembled WGS sequence"/>
</dbReference>
<dbReference type="GO" id="GO:0006631">
    <property type="term" value="P:fatty acid metabolic process"/>
    <property type="evidence" value="ECO:0007669"/>
    <property type="project" value="TreeGrafter"/>
</dbReference>
<reference evidence="6 7" key="1">
    <citation type="submission" date="2019-06" db="EMBL/GenBank/DDBJ databases">
        <title>Genomic Encyclopedia of Type Strains, Phase IV (KMG-V): Genome sequencing to study the core and pangenomes of soil and plant-associated prokaryotes.</title>
        <authorList>
            <person name="Whitman W."/>
        </authorList>
    </citation>
    <scope>NUCLEOTIDE SEQUENCE [LARGE SCALE GENOMIC DNA]</scope>
    <source>
        <strain evidence="6 7">BR 10355</strain>
    </source>
</reference>
<dbReference type="InterPro" id="IPR045851">
    <property type="entry name" value="AMP-bd_C_sf"/>
</dbReference>
<dbReference type="InterPro" id="IPR042099">
    <property type="entry name" value="ANL_N_sf"/>
</dbReference>
<protein>
    <submittedName>
        <fullName evidence="6">Fatty-acyl-CoA synthase</fullName>
    </submittedName>
</protein>